<name>A0A7J9HNH8_9ROSI</name>
<dbReference type="AlphaFoldDB" id="A0A7J9HNH8"/>
<gene>
    <name evidence="1" type="ORF">Gohar_003308</name>
</gene>
<keyword evidence="2" id="KW-1185">Reference proteome</keyword>
<dbReference type="OrthoDB" id="999368at2759"/>
<protein>
    <recommendedName>
        <fullName evidence="3">DC1 domain-containing protein</fullName>
    </recommendedName>
</protein>
<evidence type="ECO:0000313" key="1">
    <source>
        <dbReference type="EMBL" id="MBA0811409.1"/>
    </source>
</evidence>
<reference evidence="1 2" key="1">
    <citation type="journal article" date="2019" name="Genome Biol. Evol.">
        <title>Insights into the evolution of the New World diploid cottons (Gossypium, subgenus Houzingenia) based on genome sequencing.</title>
        <authorList>
            <person name="Grover C.E."/>
            <person name="Arick M.A. 2nd"/>
            <person name="Thrash A."/>
            <person name="Conover J.L."/>
            <person name="Sanders W.S."/>
            <person name="Peterson D.G."/>
            <person name="Frelichowski J.E."/>
            <person name="Scheffler J.A."/>
            <person name="Scheffler B.E."/>
            <person name="Wendel J.F."/>
        </authorList>
    </citation>
    <scope>NUCLEOTIDE SEQUENCE [LARGE SCALE GENOMIC DNA]</scope>
    <source>
        <strain evidence="1">0</strain>
        <tissue evidence="1">Leaf</tissue>
    </source>
</reference>
<dbReference type="Proteomes" id="UP000593560">
    <property type="component" value="Unassembled WGS sequence"/>
</dbReference>
<accession>A0A7J9HNH8</accession>
<dbReference type="InterPro" id="IPR046349">
    <property type="entry name" value="C1-like_sf"/>
</dbReference>
<evidence type="ECO:0008006" key="3">
    <source>
        <dbReference type="Google" id="ProtNLM"/>
    </source>
</evidence>
<comment type="caution">
    <text evidence="1">The sequence shown here is derived from an EMBL/GenBank/DDBJ whole genome shotgun (WGS) entry which is preliminary data.</text>
</comment>
<dbReference type="PANTHER" id="PTHR32410">
    <property type="entry name" value="CYSTEINE/HISTIDINE-RICH C1 DOMAIN FAMILY PROTEIN"/>
    <property type="match status" value="1"/>
</dbReference>
<dbReference type="PANTHER" id="PTHR32410:SF216">
    <property type="entry name" value="PHORBOL-ESTER_DAG-TYPE DOMAIN-CONTAINING PROTEIN"/>
    <property type="match status" value="1"/>
</dbReference>
<evidence type="ECO:0000313" key="2">
    <source>
        <dbReference type="Proteomes" id="UP000593560"/>
    </source>
</evidence>
<dbReference type="EMBL" id="JABFAD010000010">
    <property type="protein sequence ID" value="MBA0811409.1"/>
    <property type="molecule type" value="Genomic_DNA"/>
</dbReference>
<proteinExistence type="predicted"/>
<sequence>MHIWNCGKSGCNYVVHVNCVLEDDILYKVNEAGEATRIQHFIHQHCLVLADKMEEEIDRKCDGCMLSISTLFYYCSEYPFFLYKTCVELPRIKQHWFRQDNATLYLKHFQTCDFCYQDCSGFFYNIARYLRMCLTCAKVADTI</sequence>
<organism evidence="1 2">
    <name type="scientific">Gossypium harknessii</name>
    <dbReference type="NCBI Taxonomy" id="34285"/>
    <lineage>
        <taxon>Eukaryota</taxon>
        <taxon>Viridiplantae</taxon>
        <taxon>Streptophyta</taxon>
        <taxon>Embryophyta</taxon>
        <taxon>Tracheophyta</taxon>
        <taxon>Spermatophyta</taxon>
        <taxon>Magnoliopsida</taxon>
        <taxon>eudicotyledons</taxon>
        <taxon>Gunneridae</taxon>
        <taxon>Pentapetalae</taxon>
        <taxon>rosids</taxon>
        <taxon>malvids</taxon>
        <taxon>Malvales</taxon>
        <taxon>Malvaceae</taxon>
        <taxon>Malvoideae</taxon>
        <taxon>Gossypium</taxon>
    </lineage>
</organism>
<dbReference type="SUPFAM" id="SSF57889">
    <property type="entry name" value="Cysteine-rich domain"/>
    <property type="match status" value="1"/>
</dbReference>
<dbReference type="InterPro" id="IPR053192">
    <property type="entry name" value="Vacuole_Formation_Reg"/>
</dbReference>